<dbReference type="Proteomes" id="UP001161325">
    <property type="component" value="Unassembled WGS sequence"/>
</dbReference>
<comment type="caution">
    <text evidence="1">The sequence shown here is derived from an EMBL/GenBank/DDBJ whole genome shotgun (WGS) entry which is preliminary data.</text>
</comment>
<evidence type="ECO:0000313" key="2">
    <source>
        <dbReference type="Proteomes" id="UP001161325"/>
    </source>
</evidence>
<reference evidence="1" key="1">
    <citation type="submission" date="2022-08" db="EMBL/GenBank/DDBJ databases">
        <title>Draft genome sequencing of Roseisolibacter agri AW1220.</title>
        <authorList>
            <person name="Tobiishi Y."/>
            <person name="Tonouchi A."/>
        </authorList>
    </citation>
    <scope>NUCLEOTIDE SEQUENCE</scope>
    <source>
        <strain evidence="1">AW1220</strain>
    </source>
</reference>
<accession>A0AA37V140</accession>
<dbReference type="PROSITE" id="PS51257">
    <property type="entry name" value="PROKAR_LIPOPROTEIN"/>
    <property type="match status" value="1"/>
</dbReference>
<protein>
    <recommendedName>
        <fullName evidence="3">Lipoprotein</fullName>
    </recommendedName>
</protein>
<organism evidence="1 2">
    <name type="scientific">Roseisolibacter agri</name>
    <dbReference type="NCBI Taxonomy" id="2014610"/>
    <lineage>
        <taxon>Bacteria</taxon>
        <taxon>Pseudomonadati</taxon>
        <taxon>Gemmatimonadota</taxon>
        <taxon>Gemmatimonadia</taxon>
        <taxon>Gemmatimonadales</taxon>
        <taxon>Gemmatimonadaceae</taxon>
        <taxon>Roseisolibacter</taxon>
    </lineage>
</organism>
<sequence length="224" mass="23134">MRERIGVAVAALAPVLVAGCFPAVLHGPQVEPGLRGSAVASVATGPTYVEGDEGGIRLRNAPIGLGVGHGWRAASDARPSLFVGAFVPVYFPVAQLDVYLQAPRAWTGGAAGGVGLNVGTEQATPYLQVGRVSARGTGWSTVQGWSVRRGSEFRSRSVAWVPGLVGHVGGARTTLHVFAMGAVGREPGDCLTLPGSGRECRPGRRSRTLLGGAALEVHGRRDPD</sequence>
<dbReference type="AlphaFoldDB" id="A0AA37V140"/>
<evidence type="ECO:0000313" key="1">
    <source>
        <dbReference type="EMBL" id="GLC25585.1"/>
    </source>
</evidence>
<name>A0AA37V140_9BACT</name>
<gene>
    <name evidence="1" type="ORF">rosag_20980</name>
</gene>
<evidence type="ECO:0008006" key="3">
    <source>
        <dbReference type="Google" id="ProtNLM"/>
    </source>
</evidence>
<proteinExistence type="predicted"/>
<dbReference type="EMBL" id="BRXS01000003">
    <property type="protein sequence ID" value="GLC25585.1"/>
    <property type="molecule type" value="Genomic_DNA"/>
</dbReference>
<keyword evidence="2" id="KW-1185">Reference proteome</keyword>